<reference evidence="4" key="1">
    <citation type="submission" date="2017-02" db="UniProtKB">
        <authorList>
            <consortium name="WormBaseParasite"/>
        </authorList>
    </citation>
    <scope>IDENTIFICATION</scope>
</reference>
<dbReference type="EMBL" id="UXSR01006080">
    <property type="protein sequence ID" value="VDD84227.1"/>
    <property type="molecule type" value="Genomic_DNA"/>
</dbReference>
<keyword evidence="3" id="KW-1185">Reference proteome</keyword>
<evidence type="ECO:0000313" key="3">
    <source>
        <dbReference type="Proteomes" id="UP000267029"/>
    </source>
</evidence>
<evidence type="ECO:0000313" key="4">
    <source>
        <dbReference type="WBParaSite" id="MCOS_0001022901-mRNA-1"/>
    </source>
</evidence>
<evidence type="ECO:0000256" key="1">
    <source>
        <dbReference type="SAM" id="MobiDB-lite"/>
    </source>
</evidence>
<dbReference type="STRING" id="53468.A0A0R3UQS4"/>
<dbReference type="WBParaSite" id="MCOS_0001022901-mRNA-1">
    <property type="protein sequence ID" value="MCOS_0001022901-mRNA-1"/>
    <property type="gene ID" value="MCOS_0001022901"/>
</dbReference>
<sequence length="125" mass="13675">MKSLAERNAALQTKLYEPSTGVTETVSKADEWWYKHVQLDPTMTEFYEDDGIEIDDASLLVAMTTSGRLIRSGDNGHLTQEPTVARSFVQLSTFLPGSSHGPSRGDYRSNHDPTGTDVGLATVTV</sequence>
<reference evidence="2 3" key="2">
    <citation type="submission" date="2018-10" db="EMBL/GenBank/DDBJ databases">
        <authorList>
            <consortium name="Pathogen Informatics"/>
        </authorList>
    </citation>
    <scope>NUCLEOTIDE SEQUENCE [LARGE SCALE GENOMIC DNA]</scope>
</reference>
<dbReference type="AlphaFoldDB" id="A0A0R3UQS4"/>
<organism evidence="4">
    <name type="scientific">Mesocestoides corti</name>
    <name type="common">Flatworm</name>
    <dbReference type="NCBI Taxonomy" id="53468"/>
    <lineage>
        <taxon>Eukaryota</taxon>
        <taxon>Metazoa</taxon>
        <taxon>Spiralia</taxon>
        <taxon>Lophotrochozoa</taxon>
        <taxon>Platyhelminthes</taxon>
        <taxon>Cestoda</taxon>
        <taxon>Eucestoda</taxon>
        <taxon>Cyclophyllidea</taxon>
        <taxon>Mesocestoididae</taxon>
        <taxon>Mesocestoides</taxon>
    </lineage>
</organism>
<gene>
    <name evidence="2" type="ORF">MCOS_LOCUS10230</name>
</gene>
<proteinExistence type="predicted"/>
<dbReference type="OrthoDB" id="9451547at2759"/>
<accession>A0A0R3UQS4</accession>
<name>A0A0R3UQS4_MESCO</name>
<dbReference type="Proteomes" id="UP000267029">
    <property type="component" value="Unassembled WGS sequence"/>
</dbReference>
<evidence type="ECO:0000313" key="2">
    <source>
        <dbReference type="EMBL" id="VDD84227.1"/>
    </source>
</evidence>
<feature type="region of interest" description="Disordered" evidence="1">
    <location>
        <begin position="98"/>
        <end position="125"/>
    </location>
</feature>
<protein>
    <submittedName>
        <fullName evidence="4">Transposase</fullName>
    </submittedName>
</protein>